<feature type="transmembrane region" description="Helical" evidence="1">
    <location>
        <begin position="74"/>
        <end position="101"/>
    </location>
</feature>
<organism evidence="2 3">
    <name type="scientific">Pseudoloma neurophilia</name>
    <dbReference type="NCBI Taxonomy" id="146866"/>
    <lineage>
        <taxon>Eukaryota</taxon>
        <taxon>Fungi</taxon>
        <taxon>Fungi incertae sedis</taxon>
        <taxon>Microsporidia</taxon>
        <taxon>Pseudoloma</taxon>
    </lineage>
</organism>
<keyword evidence="1" id="KW-0812">Transmembrane</keyword>
<feature type="transmembrane region" description="Helical" evidence="1">
    <location>
        <begin position="122"/>
        <end position="141"/>
    </location>
</feature>
<proteinExistence type="predicted"/>
<evidence type="ECO:0000313" key="3">
    <source>
        <dbReference type="Proteomes" id="UP000051530"/>
    </source>
</evidence>
<keyword evidence="3" id="KW-1185">Reference proteome</keyword>
<keyword evidence="1" id="KW-0472">Membrane</keyword>
<name>A0A0R0LSP0_9MICR</name>
<accession>A0A0R0LSP0</accession>
<sequence>MINKNKVLRTKIWLFSNQSFILTYALYILSWIVIIPPINHIPRLFFNTIIAISYLSAIDPENITADALMKNSNLFFSLFFMTNPGLLFALPFFILSIVNTSRMMIKQKFRYQILQKIDQQRHNFVFISYLLKYIFLVPLMIGLMTGHSRIASIVIYFYFLKISYENDQIFKETLFYLVHQIDRLSFQLPIDQQKMYGVAKKKMLEYFKSSQMTMMAK</sequence>
<keyword evidence="1" id="KW-1133">Transmembrane helix</keyword>
<protein>
    <submittedName>
        <fullName evidence="2">Putative transporter</fullName>
    </submittedName>
</protein>
<feature type="transmembrane region" description="Helical" evidence="1">
    <location>
        <begin position="12"/>
        <end position="34"/>
    </location>
</feature>
<evidence type="ECO:0000313" key="2">
    <source>
        <dbReference type="EMBL" id="KRH92499.1"/>
    </source>
</evidence>
<reference evidence="2 3" key="1">
    <citation type="submission" date="2015-07" db="EMBL/GenBank/DDBJ databases">
        <title>The genome of Pseudoloma neurophilia, a relevant intracellular parasite of the zebrafish.</title>
        <authorList>
            <person name="Ndikumana S."/>
            <person name="Pelin A."/>
            <person name="Sanders J."/>
            <person name="Corradi N."/>
        </authorList>
    </citation>
    <scope>NUCLEOTIDE SEQUENCE [LARGE SCALE GENOMIC DNA]</scope>
    <source>
        <strain evidence="2 3">MK1</strain>
    </source>
</reference>
<dbReference type="EMBL" id="LGUB01000885">
    <property type="protein sequence ID" value="KRH92499.1"/>
    <property type="molecule type" value="Genomic_DNA"/>
</dbReference>
<evidence type="ECO:0000256" key="1">
    <source>
        <dbReference type="SAM" id="Phobius"/>
    </source>
</evidence>
<comment type="caution">
    <text evidence="2">The sequence shown here is derived from an EMBL/GenBank/DDBJ whole genome shotgun (WGS) entry which is preliminary data.</text>
</comment>
<dbReference type="OrthoDB" id="10340375at2759"/>
<dbReference type="AlphaFoldDB" id="A0A0R0LSP0"/>
<dbReference type="Proteomes" id="UP000051530">
    <property type="component" value="Unassembled WGS sequence"/>
</dbReference>
<gene>
    <name evidence="2" type="ORF">M153_5255000391</name>
</gene>
<dbReference type="VEuPathDB" id="MicrosporidiaDB:M153_5255000391"/>